<evidence type="ECO:0000313" key="3">
    <source>
        <dbReference type="Proteomes" id="UP001225605"/>
    </source>
</evidence>
<keyword evidence="3" id="KW-1185">Reference proteome</keyword>
<dbReference type="InterPro" id="IPR007278">
    <property type="entry name" value="DUF397"/>
</dbReference>
<organism evidence="2 3">
    <name type="scientific">Saccharothrix yanglingensis</name>
    <dbReference type="NCBI Taxonomy" id="659496"/>
    <lineage>
        <taxon>Bacteria</taxon>
        <taxon>Bacillati</taxon>
        <taxon>Actinomycetota</taxon>
        <taxon>Actinomycetes</taxon>
        <taxon>Pseudonocardiales</taxon>
        <taxon>Pseudonocardiaceae</taxon>
        <taxon>Saccharothrix</taxon>
    </lineage>
</organism>
<evidence type="ECO:0000313" key="2">
    <source>
        <dbReference type="EMBL" id="MDQ2586999.1"/>
    </source>
</evidence>
<feature type="domain" description="DUF397" evidence="1">
    <location>
        <begin position="5"/>
        <end position="54"/>
    </location>
</feature>
<evidence type="ECO:0000259" key="1">
    <source>
        <dbReference type="Pfam" id="PF04149"/>
    </source>
</evidence>
<dbReference type="RefSeq" id="WP_306748394.1">
    <property type="nucleotide sequence ID" value="NZ_NSDM01000011.1"/>
</dbReference>
<comment type="caution">
    <text evidence="2">The sequence shown here is derived from an EMBL/GenBank/DDBJ whole genome shotgun (WGS) entry which is preliminary data.</text>
</comment>
<sequence length="70" mass="7809">MRTGTWFTSSHSTASGECVEVRFDGRTTRVRDSKNRRPTISLASGWRAFLVGVRGGAFEAWRTPRPPVTP</sequence>
<proteinExistence type="predicted"/>
<dbReference type="EMBL" id="NSDM01000011">
    <property type="protein sequence ID" value="MDQ2586999.1"/>
    <property type="molecule type" value="Genomic_DNA"/>
</dbReference>
<accession>A0ABU0X8Q6</accession>
<dbReference type="Proteomes" id="UP001225605">
    <property type="component" value="Unassembled WGS sequence"/>
</dbReference>
<reference evidence="2 3" key="1">
    <citation type="submission" date="2017-06" db="EMBL/GenBank/DDBJ databases">
        <title>Cultured bacterium strain Saccharothrix yanglingensis Hhs.015.</title>
        <authorList>
            <person name="Xia Y."/>
        </authorList>
    </citation>
    <scope>NUCLEOTIDE SEQUENCE [LARGE SCALE GENOMIC DNA]</scope>
    <source>
        <strain evidence="2 3">Hhs.015</strain>
    </source>
</reference>
<dbReference type="Pfam" id="PF04149">
    <property type="entry name" value="DUF397"/>
    <property type="match status" value="1"/>
</dbReference>
<name>A0ABU0X8Q6_9PSEU</name>
<gene>
    <name evidence="2" type="ORF">CKY47_24035</name>
</gene>
<protein>
    <submittedName>
        <fullName evidence="2">DUF397 domain-containing protein</fullName>
    </submittedName>
</protein>